<dbReference type="EMBL" id="JBHTIZ010000005">
    <property type="protein sequence ID" value="MFD0983092.1"/>
    <property type="molecule type" value="Genomic_DNA"/>
</dbReference>
<protein>
    <recommendedName>
        <fullName evidence="3">Lipoprotein</fullName>
    </recommendedName>
</protein>
<keyword evidence="2" id="KW-1185">Reference proteome</keyword>
<gene>
    <name evidence="1" type="ORF">ACFQ0S_01255</name>
</gene>
<sequence>MKIYQFVIITLLILFVFSCQNDDENEIRVSSTSLTKFVPLTSLLSRVSQYPTAIDNVLDGTSYCSVQLPVSVIVNYNRIEVSSQDDYALVTSIIDKYSNDDDKINFVFPITIVFRNYSTQKLNNEVELEKLLDSYGQYYDYTEIDCIDFNFPIAINSYDSNSQQAKTYTIQNNSQLYNFVYNLKETDFFALDFPIAMTSKIDGKTIEVNNNSELKSSIVNEIIKCEIPSVENKDISSIISKGTWYISYFLDKDDDKTNEFEGYNFTFLSNGYVSLIKNSTTINGTWNSYSDDGIKKLNMTFSEDILDELDEDWKVIEFNSTNIRLKSEDSEPHYLYLNKL</sequence>
<evidence type="ECO:0008006" key="3">
    <source>
        <dbReference type="Google" id="ProtNLM"/>
    </source>
</evidence>
<reference evidence="2" key="1">
    <citation type="journal article" date="2019" name="Int. J. Syst. Evol. Microbiol.">
        <title>The Global Catalogue of Microorganisms (GCM) 10K type strain sequencing project: providing services to taxonomists for standard genome sequencing and annotation.</title>
        <authorList>
            <consortium name="The Broad Institute Genomics Platform"/>
            <consortium name="The Broad Institute Genome Sequencing Center for Infectious Disease"/>
            <person name="Wu L."/>
            <person name="Ma J."/>
        </authorList>
    </citation>
    <scope>NUCLEOTIDE SEQUENCE [LARGE SCALE GENOMIC DNA]</scope>
    <source>
        <strain evidence="2">CECT 7649</strain>
    </source>
</reference>
<dbReference type="PROSITE" id="PS51257">
    <property type="entry name" value="PROKAR_LIPOPROTEIN"/>
    <property type="match status" value="1"/>
</dbReference>
<evidence type="ECO:0000313" key="2">
    <source>
        <dbReference type="Proteomes" id="UP001597051"/>
    </source>
</evidence>
<comment type="caution">
    <text evidence="1">The sequence shown here is derived from an EMBL/GenBank/DDBJ whole genome shotgun (WGS) entry which is preliminary data.</text>
</comment>
<accession>A0ABW3IY47</accession>
<name>A0ABW3IY47_9FLAO</name>
<evidence type="ECO:0000313" key="1">
    <source>
        <dbReference type="EMBL" id="MFD0983092.1"/>
    </source>
</evidence>
<dbReference type="RefSeq" id="WP_379755207.1">
    <property type="nucleotide sequence ID" value="NZ_JBHSYB010000020.1"/>
</dbReference>
<organism evidence="1 2">
    <name type="scientific">Flavobacterium myungsuense</name>
    <dbReference type="NCBI Taxonomy" id="651823"/>
    <lineage>
        <taxon>Bacteria</taxon>
        <taxon>Pseudomonadati</taxon>
        <taxon>Bacteroidota</taxon>
        <taxon>Flavobacteriia</taxon>
        <taxon>Flavobacteriales</taxon>
        <taxon>Flavobacteriaceae</taxon>
        <taxon>Flavobacterium</taxon>
    </lineage>
</organism>
<proteinExistence type="predicted"/>
<dbReference type="Proteomes" id="UP001597051">
    <property type="component" value="Unassembled WGS sequence"/>
</dbReference>